<dbReference type="STRING" id="52247.A0A4T0WZA7"/>
<feature type="compositionally biased region" description="Low complexity" evidence="1">
    <location>
        <begin position="764"/>
        <end position="780"/>
    </location>
</feature>
<name>A0A4T0WZA7_9ASCO</name>
<feature type="compositionally biased region" description="Low complexity" evidence="1">
    <location>
        <begin position="803"/>
        <end position="812"/>
    </location>
</feature>
<dbReference type="OrthoDB" id="3996280at2759"/>
<feature type="region of interest" description="Disordered" evidence="1">
    <location>
        <begin position="1"/>
        <end position="82"/>
    </location>
</feature>
<sequence length="838" mass="93680">MTANFNWNTIPGLNDNINTHDVQKPAGDHFDEFFNSQLNHQQQQQQQQQQQKQQQQQNSTDKSEIRAQNLSTGVEQVTNRTAETSTALPASLQHMMSNLSIGATYHSLSDDNVAIANHLESASNSANEILPKSNSADNISTPVDNLLPLSLTSEELTQPELKTYLRWYQDIQERKRDSKIVTLGDVFTFLHNFRIPDYIKQKINESFSRTSTAINIGQFFAILRLLSHVLAGEPPKRALIKVPAPVPQPISILNKKRKDTEVEIIVEESFNEPKKKLDIDSFTEFILTGERPVTKKFKRNTGKSVKFSEVVHFSSPDDDLHQPPVNSSAFKSTMAQLPIDLTSPMNQIFGKIKDASAIPKKVMTFLPNPLAPSPNQNFEKLLANVGPVENEEEMLKDVHLDTFKTVTQKAVQITTDDGLQPLQANLTGSASKSMKEHFMQQFEQTFNYNNATNSFNPTSISTLAADPVPTNDNSQFPPTNFTTAQSKPVIPKINTPFTNRAINEASTDYFGFTPQNVSNIQSNNEFNQNQHSSQVQPPYSNVRNNSISVVSGVTGDSKSMSRSPPPVPPPPPRSRRESRAASISNVPSPTPLNNPSLPPKPNLNEKQRKQYLSGNDEIDKDHDSRSVSPANFNNQLSANNILTNMNSTSNRSTSIINSQNSNYLGVKTYPTNQLQQQPSFTHQSYGQVSNSIGVNPSLDNAMNMNRMENSVLPQASQPPTVNIYPYTQNTLSNLPQLNNQRQFTNQQQYSNQSQYSNQLQYNNKNQFNSQGQSNNQSQFNPYNNQTQFNTQNSYNNQSGFLAQPPTQQVQPTGGNRWNSPVPQPPQSSGQLNWSGWNV</sequence>
<evidence type="ECO:0000313" key="2">
    <source>
        <dbReference type="EMBL" id="TID23210.1"/>
    </source>
</evidence>
<feature type="compositionally biased region" description="Pro residues" evidence="1">
    <location>
        <begin position="563"/>
        <end position="572"/>
    </location>
</feature>
<feature type="compositionally biased region" description="Pro residues" evidence="1">
    <location>
        <begin position="588"/>
        <end position="601"/>
    </location>
</feature>
<feature type="region of interest" description="Disordered" evidence="1">
    <location>
        <begin position="550"/>
        <end position="605"/>
    </location>
</feature>
<evidence type="ECO:0000313" key="3">
    <source>
        <dbReference type="Proteomes" id="UP000307173"/>
    </source>
</evidence>
<feature type="compositionally biased region" description="Polar residues" evidence="1">
    <location>
        <begin position="781"/>
        <end position="800"/>
    </location>
</feature>
<feature type="region of interest" description="Disordered" evidence="1">
    <location>
        <begin position="764"/>
        <end position="838"/>
    </location>
</feature>
<accession>A0A4T0WZA7</accession>
<gene>
    <name evidence="2" type="ORF">CANINC_003227</name>
</gene>
<reference evidence="2 3" key="1">
    <citation type="journal article" date="2019" name="Front. Genet.">
        <title>Whole-Genome Sequencing of the Opportunistic Yeast Pathogen Candida inconspicua Uncovers Its Hybrid Origin.</title>
        <authorList>
            <person name="Mixao V."/>
            <person name="Hansen A.P."/>
            <person name="Saus E."/>
            <person name="Boekhout T."/>
            <person name="Lass-Florl C."/>
            <person name="Gabaldon T."/>
        </authorList>
    </citation>
    <scope>NUCLEOTIDE SEQUENCE [LARGE SCALE GENOMIC DNA]</scope>
    <source>
        <strain evidence="2 3">CBS 180</strain>
    </source>
</reference>
<evidence type="ECO:0008006" key="4">
    <source>
        <dbReference type="Google" id="ProtNLM"/>
    </source>
</evidence>
<feature type="compositionally biased region" description="Basic and acidic residues" evidence="1">
    <location>
        <begin position="21"/>
        <end position="32"/>
    </location>
</feature>
<protein>
    <recommendedName>
        <fullName evidence="4">EH domain-containing protein</fullName>
    </recommendedName>
</protein>
<proteinExistence type="predicted"/>
<dbReference type="Proteomes" id="UP000307173">
    <property type="component" value="Unassembled WGS sequence"/>
</dbReference>
<organism evidence="2 3">
    <name type="scientific">Pichia inconspicua</name>
    <dbReference type="NCBI Taxonomy" id="52247"/>
    <lineage>
        <taxon>Eukaryota</taxon>
        <taxon>Fungi</taxon>
        <taxon>Dikarya</taxon>
        <taxon>Ascomycota</taxon>
        <taxon>Saccharomycotina</taxon>
        <taxon>Pichiomycetes</taxon>
        <taxon>Pichiales</taxon>
        <taxon>Pichiaceae</taxon>
        <taxon>Pichia</taxon>
    </lineage>
</organism>
<feature type="compositionally biased region" description="Low complexity" evidence="1">
    <location>
        <begin position="550"/>
        <end position="562"/>
    </location>
</feature>
<keyword evidence="3" id="KW-1185">Reference proteome</keyword>
<comment type="caution">
    <text evidence="2">The sequence shown here is derived from an EMBL/GenBank/DDBJ whole genome shotgun (WGS) entry which is preliminary data.</text>
</comment>
<dbReference type="AlphaFoldDB" id="A0A4T0WZA7"/>
<evidence type="ECO:0000256" key="1">
    <source>
        <dbReference type="SAM" id="MobiDB-lite"/>
    </source>
</evidence>
<feature type="compositionally biased region" description="Polar residues" evidence="1">
    <location>
        <begin position="66"/>
        <end position="82"/>
    </location>
</feature>
<dbReference type="EMBL" id="SELW01000533">
    <property type="protein sequence ID" value="TID23210.1"/>
    <property type="molecule type" value="Genomic_DNA"/>
</dbReference>
<feature type="compositionally biased region" description="Polar residues" evidence="1">
    <location>
        <begin position="1"/>
        <end position="20"/>
    </location>
</feature>
<feature type="compositionally biased region" description="Low complexity" evidence="1">
    <location>
        <begin position="41"/>
        <end position="57"/>
    </location>
</feature>